<organism evidence="11 12">
    <name type="scientific">Channa striata</name>
    <name type="common">Snakehead murrel</name>
    <name type="synonym">Ophicephalus striatus</name>
    <dbReference type="NCBI Taxonomy" id="64152"/>
    <lineage>
        <taxon>Eukaryota</taxon>
        <taxon>Metazoa</taxon>
        <taxon>Chordata</taxon>
        <taxon>Craniata</taxon>
        <taxon>Vertebrata</taxon>
        <taxon>Euteleostomi</taxon>
        <taxon>Actinopterygii</taxon>
        <taxon>Neopterygii</taxon>
        <taxon>Teleostei</taxon>
        <taxon>Neoteleostei</taxon>
        <taxon>Acanthomorphata</taxon>
        <taxon>Anabantaria</taxon>
        <taxon>Anabantiformes</taxon>
        <taxon>Channoidei</taxon>
        <taxon>Channidae</taxon>
        <taxon>Channa</taxon>
    </lineage>
</organism>
<evidence type="ECO:0000256" key="8">
    <source>
        <dbReference type="ARBA" id="ARBA00039911"/>
    </source>
</evidence>
<evidence type="ECO:0000256" key="6">
    <source>
        <dbReference type="ARBA" id="ARBA00023163"/>
    </source>
</evidence>
<evidence type="ECO:0000256" key="9">
    <source>
        <dbReference type="SAM" id="Coils"/>
    </source>
</evidence>
<dbReference type="Pfam" id="PF01166">
    <property type="entry name" value="TSC22"/>
    <property type="match status" value="1"/>
</dbReference>
<dbReference type="GO" id="GO:0005634">
    <property type="term" value="C:nucleus"/>
    <property type="evidence" value="ECO:0007669"/>
    <property type="project" value="UniProtKB-SubCell"/>
</dbReference>
<evidence type="ECO:0000256" key="3">
    <source>
        <dbReference type="ARBA" id="ARBA00007908"/>
    </source>
</evidence>
<dbReference type="Gene3D" id="1.20.5.490">
    <property type="entry name" value="Single helix bin"/>
    <property type="match status" value="1"/>
</dbReference>
<dbReference type="PROSITE" id="PS01289">
    <property type="entry name" value="TSC22"/>
    <property type="match status" value="1"/>
</dbReference>
<comment type="subcellular location">
    <subcellularLocation>
        <location evidence="2">Cytoplasm</location>
    </subcellularLocation>
    <subcellularLocation>
        <location evidence="1">Nucleus</location>
    </subcellularLocation>
</comment>
<comment type="similarity">
    <text evidence="3">Belongs to the TSC-22/Dip/Bun family.</text>
</comment>
<feature type="compositionally biased region" description="Low complexity" evidence="10">
    <location>
        <begin position="51"/>
        <end position="64"/>
    </location>
</feature>
<gene>
    <name evidence="11" type="ORF">Q5P01_005730</name>
</gene>
<sequence>MHQQDFSGDSPGTGSRKTAFHYRRGSSGASVSSAAGSGGVNPADDDPSRAGSSSPGPHHQSQSQMAGAQVKKKSGFQITSVTSAQINVSGNNSLADDTESYDDMDESHTEDLSSSDMLDVSVSRATDTGVPERSSSDETLNSLHGVDTPGLVSPNEPLHPHSVPQGSQHQTSLVNGAMHHHYYSQHHSQSHHHRSDSLGGVEPSLPALPVVPLASSSPSLSSKAGPSQSQRPPVLDNTKPASGIAQPLAPVGGGIATDLHQQGSLNISSVSAVSAAAVPPPGPVALDNTIASGQVASVGGGTGPSAASFNTQTQHTQTQTATGSRFRVVKLDTNTEPFRKGRWSCTEYYEKEIPHPTTSETPKGAEVAAETDPGNAGISPGIPAVQPLHTLQPYQPPSQDFISPQAMQSPPQGLAQTTPLTFVSPQEVVAGAHIQKSVAAVPLPTVTPQVLPQAGVSQPPPLMPQQLPYAVDSHQAHGVYPAPQLHAAIIPPGSVRQPDFIQPTAPFQTQVQPPLPHATPGLTLTPVPGVPVQPAVSITQQLPHQGSGVPPAQAAFPPGQPQVPVQAQPHAQPQVQQPSTATVPIAPPHGTPYMPLTSLQADLKPILTPTATLHQVPGGGSSIKPSQLEDAQKLLFQHQGRLGLPSLAVATGERGAAEASGTAGTLAHMGISAEASAFMVAAAAAGLRSQHAEGDDDSSSGASVVAIDNKIEQAMDLVKSHLMYAVREEVEVLKEQIKELIERNTQLEQENNLLKTLASPEQMAQFQAQVQTSGSPTSATQPPVAVPVGSAQVLPSTQTSGPSA</sequence>
<dbReference type="InterPro" id="IPR000580">
    <property type="entry name" value="TSC22/Bun"/>
</dbReference>
<feature type="compositionally biased region" description="Basic residues" evidence="10">
    <location>
        <begin position="183"/>
        <end position="194"/>
    </location>
</feature>
<feature type="compositionally biased region" description="Polar residues" evidence="10">
    <location>
        <begin position="76"/>
        <end position="95"/>
    </location>
</feature>
<dbReference type="CDD" id="cd21938">
    <property type="entry name" value="ZIP_TSC22D1"/>
    <property type="match status" value="1"/>
</dbReference>
<evidence type="ECO:0000256" key="4">
    <source>
        <dbReference type="ARBA" id="ARBA00022490"/>
    </source>
</evidence>
<feature type="compositionally biased region" description="Polar residues" evidence="10">
    <location>
        <begin position="1"/>
        <end position="16"/>
    </location>
</feature>
<evidence type="ECO:0000313" key="12">
    <source>
        <dbReference type="Proteomes" id="UP001187415"/>
    </source>
</evidence>
<feature type="compositionally biased region" description="Low complexity" evidence="10">
    <location>
        <begin position="112"/>
        <end position="123"/>
    </location>
</feature>
<dbReference type="GO" id="GO:0005829">
    <property type="term" value="C:cytosol"/>
    <property type="evidence" value="ECO:0007669"/>
    <property type="project" value="TreeGrafter"/>
</dbReference>
<feature type="compositionally biased region" description="Low complexity" evidence="10">
    <location>
        <begin position="203"/>
        <end position="222"/>
    </location>
</feature>
<evidence type="ECO:0000256" key="7">
    <source>
        <dbReference type="ARBA" id="ARBA00023242"/>
    </source>
</evidence>
<evidence type="ECO:0000313" key="11">
    <source>
        <dbReference type="EMBL" id="KAK2856995.1"/>
    </source>
</evidence>
<feature type="compositionally biased region" description="Polar residues" evidence="10">
    <location>
        <begin position="793"/>
        <end position="804"/>
    </location>
</feature>
<keyword evidence="5" id="KW-0805">Transcription regulation</keyword>
<reference evidence="11" key="1">
    <citation type="submission" date="2023-07" db="EMBL/GenBank/DDBJ databases">
        <title>Chromosome-level Genome Assembly of Striped Snakehead (Channa striata).</title>
        <authorList>
            <person name="Liu H."/>
        </authorList>
    </citation>
    <scope>NUCLEOTIDE SEQUENCE</scope>
    <source>
        <strain evidence="11">Gz</strain>
        <tissue evidence="11">Muscle</tissue>
    </source>
</reference>
<feature type="region of interest" description="Disordered" evidence="10">
    <location>
        <begin position="542"/>
        <end position="566"/>
    </location>
</feature>
<feature type="compositionally biased region" description="Acidic residues" evidence="10">
    <location>
        <begin position="96"/>
        <end position="105"/>
    </location>
</feature>
<protein>
    <recommendedName>
        <fullName evidence="8">TSC22 domain family protein 1</fullName>
    </recommendedName>
</protein>
<evidence type="ECO:0000256" key="2">
    <source>
        <dbReference type="ARBA" id="ARBA00004496"/>
    </source>
</evidence>
<dbReference type="InterPro" id="IPR047862">
    <property type="entry name" value="TSC22/BUN_CS"/>
</dbReference>
<proteinExistence type="inferred from homology"/>
<evidence type="ECO:0000256" key="5">
    <source>
        <dbReference type="ARBA" id="ARBA00023015"/>
    </source>
</evidence>
<comment type="caution">
    <text evidence="11">The sequence shown here is derived from an EMBL/GenBank/DDBJ whole genome shotgun (WGS) entry which is preliminary data.</text>
</comment>
<evidence type="ECO:0000256" key="10">
    <source>
        <dbReference type="SAM" id="MobiDB-lite"/>
    </source>
</evidence>
<feature type="region of interest" description="Disordered" evidence="10">
    <location>
        <begin position="183"/>
        <end position="246"/>
    </location>
</feature>
<dbReference type="AlphaFoldDB" id="A0AA88NPP8"/>
<feature type="compositionally biased region" description="Low complexity" evidence="10">
    <location>
        <begin position="25"/>
        <end position="35"/>
    </location>
</feature>
<feature type="region of interest" description="Disordered" evidence="10">
    <location>
        <begin position="1"/>
        <end position="171"/>
    </location>
</feature>
<feature type="coiled-coil region" evidence="9">
    <location>
        <begin position="723"/>
        <end position="757"/>
    </location>
</feature>
<dbReference type="FunFam" id="1.20.5.490:FF:000002">
    <property type="entry name" value="TSC22 domain family, member 1"/>
    <property type="match status" value="1"/>
</dbReference>
<dbReference type="Proteomes" id="UP001187415">
    <property type="component" value="Unassembled WGS sequence"/>
</dbReference>
<keyword evidence="4" id="KW-0963">Cytoplasm</keyword>
<keyword evidence="12" id="KW-1185">Reference proteome</keyword>
<evidence type="ECO:0000256" key="1">
    <source>
        <dbReference type="ARBA" id="ARBA00004123"/>
    </source>
</evidence>
<dbReference type="GO" id="GO:0006357">
    <property type="term" value="P:regulation of transcription by RNA polymerase II"/>
    <property type="evidence" value="ECO:0007669"/>
    <property type="project" value="InterPro"/>
</dbReference>
<keyword evidence="9" id="KW-0175">Coiled coil</keyword>
<dbReference type="EMBL" id="JAUPFM010000003">
    <property type="protein sequence ID" value="KAK2856995.1"/>
    <property type="molecule type" value="Genomic_DNA"/>
</dbReference>
<dbReference type="PANTHER" id="PTHR46745">
    <property type="entry name" value="TSC22 DOMAIN FAMILY PROTEIN 1"/>
    <property type="match status" value="1"/>
</dbReference>
<feature type="compositionally biased region" description="Polar residues" evidence="10">
    <location>
        <begin position="765"/>
        <end position="781"/>
    </location>
</feature>
<feature type="compositionally biased region" description="Low complexity" evidence="10">
    <location>
        <begin position="549"/>
        <end position="566"/>
    </location>
</feature>
<keyword evidence="6" id="KW-0804">Transcription</keyword>
<feature type="region of interest" description="Disordered" evidence="10">
    <location>
        <begin position="765"/>
        <end position="804"/>
    </location>
</feature>
<dbReference type="SUPFAM" id="SSF58026">
    <property type="entry name" value="Delta-sleep-inducing peptide immunoreactive peptide"/>
    <property type="match status" value="1"/>
</dbReference>
<dbReference type="GO" id="GO:0008284">
    <property type="term" value="P:positive regulation of cell population proliferation"/>
    <property type="evidence" value="ECO:0007669"/>
    <property type="project" value="TreeGrafter"/>
</dbReference>
<dbReference type="PANTHER" id="PTHR46745:SF1">
    <property type="entry name" value="TSC22 DOMAIN FAMILY PROTEIN 1"/>
    <property type="match status" value="1"/>
</dbReference>
<name>A0AA88NPP8_CHASR</name>
<accession>A0AA88NPP8</accession>
<dbReference type="GO" id="GO:0043066">
    <property type="term" value="P:negative regulation of apoptotic process"/>
    <property type="evidence" value="ECO:0007669"/>
    <property type="project" value="TreeGrafter"/>
</dbReference>
<keyword evidence="7" id="KW-0539">Nucleus</keyword>